<feature type="transmembrane region" description="Helical" evidence="1">
    <location>
        <begin position="12"/>
        <end position="35"/>
    </location>
</feature>
<keyword evidence="1" id="KW-0812">Transmembrane</keyword>
<dbReference type="OrthoDB" id="9843294at2"/>
<dbReference type="InterPro" id="IPR012902">
    <property type="entry name" value="N_methyl_site"/>
</dbReference>
<dbReference type="EMBL" id="BDCO01000002">
    <property type="protein sequence ID" value="GAT33416.1"/>
    <property type="molecule type" value="Genomic_DNA"/>
</dbReference>
<dbReference type="STRING" id="690879.TSACC_21832"/>
<keyword evidence="1" id="KW-0472">Membrane</keyword>
<evidence type="ECO:0008006" key="4">
    <source>
        <dbReference type="Google" id="ProtNLM"/>
    </source>
</evidence>
<dbReference type="RefSeq" id="WP_075079150.1">
    <property type="nucleotide sequence ID" value="NZ_BDCO01000002.1"/>
</dbReference>
<keyword evidence="1" id="KW-1133">Transmembrane helix</keyword>
<evidence type="ECO:0000313" key="3">
    <source>
        <dbReference type="Proteomes" id="UP000076023"/>
    </source>
</evidence>
<comment type="caution">
    <text evidence="2">The sequence shown here is derived from an EMBL/GenBank/DDBJ whole genome shotgun (WGS) entry which is preliminary data.</text>
</comment>
<dbReference type="InParanoid" id="A0A146GA02"/>
<name>A0A146GA02_TERSA</name>
<accession>A0A146GA02</accession>
<organism evidence="2 3">
    <name type="scientific">Terrimicrobium sacchariphilum</name>
    <dbReference type="NCBI Taxonomy" id="690879"/>
    <lineage>
        <taxon>Bacteria</taxon>
        <taxon>Pseudomonadati</taxon>
        <taxon>Verrucomicrobiota</taxon>
        <taxon>Terrimicrobiia</taxon>
        <taxon>Terrimicrobiales</taxon>
        <taxon>Terrimicrobiaceae</taxon>
        <taxon>Terrimicrobium</taxon>
    </lineage>
</organism>
<proteinExistence type="predicted"/>
<protein>
    <recommendedName>
        <fullName evidence="4">Prepilin-type N-terminal cleavage/methylation domain-containing protein</fullName>
    </recommendedName>
</protein>
<dbReference type="PROSITE" id="PS00409">
    <property type="entry name" value="PROKAR_NTER_METHYL"/>
    <property type="match status" value="1"/>
</dbReference>
<evidence type="ECO:0000256" key="1">
    <source>
        <dbReference type="SAM" id="Phobius"/>
    </source>
</evidence>
<sequence length="129" mass="13490">MKTKGYTLVETLVAAGILVVAIGAAAALAVTMTAFEEGNATVSRAFNYQEQAARLYRLGFTPDEVIALLPPESSVQSMNFTTNSLTISNLGTVETATLEMVFTSGSAITSATAGANQINTITVVRPSIR</sequence>
<dbReference type="AlphaFoldDB" id="A0A146GA02"/>
<dbReference type="Proteomes" id="UP000076023">
    <property type="component" value="Unassembled WGS sequence"/>
</dbReference>
<keyword evidence="3" id="KW-1185">Reference proteome</keyword>
<gene>
    <name evidence="2" type="ORF">TSACC_21832</name>
</gene>
<reference evidence="3" key="1">
    <citation type="journal article" date="2017" name="Genome Announc.">
        <title>Draft Genome Sequence of Terrimicrobium sacchariphilum NM-5T, a Facultative Anaerobic Soil Bacterium of the Class Spartobacteria.</title>
        <authorList>
            <person name="Qiu Y.L."/>
            <person name="Tourlousse D.M."/>
            <person name="Matsuura N."/>
            <person name="Ohashi A."/>
            <person name="Sekiguchi Y."/>
        </authorList>
    </citation>
    <scope>NUCLEOTIDE SEQUENCE [LARGE SCALE GENOMIC DNA]</scope>
    <source>
        <strain evidence="3">NM-5</strain>
    </source>
</reference>
<evidence type="ECO:0000313" key="2">
    <source>
        <dbReference type="EMBL" id="GAT33416.1"/>
    </source>
</evidence>